<dbReference type="Pfam" id="PF13439">
    <property type="entry name" value="Glyco_transf_4"/>
    <property type="match status" value="1"/>
</dbReference>
<dbReference type="InterPro" id="IPR050194">
    <property type="entry name" value="Glycosyltransferase_grp1"/>
</dbReference>
<protein>
    <submittedName>
        <fullName evidence="2">Glycosyl transferase group 1</fullName>
    </submittedName>
</protein>
<dbReference type="Gene3D" id="3.40.50.2000">
    <property type="entry name" value="Glycogen Phosphorylase B"/>
    <property type="match status" value="3"/>
</dbReference>
<evidence type="ECO:0000313" key="2">
    <source>
        <dbReference type="EMBL" id="GGZ14932.1"/>
    </source>
</evidence>
<name>A0A918PML4_9BACT</name>
<feature type="domain" description="Glycosyltransferase subfamily 4-like N-terminal" evidence="1">
    <location>
        <begin position="74"/>
        <end position="194"/>
    </location>
</feature>
<dbReference type="Proteomes" id="UP000619457">
    <property type="component" value="Unassembled WGS sequence"/>
</dbReference>
<gene>
    <name evidence="2" type="ORF">GCM10007049_03690</name>
</gene>
<comment type="caution">
    <text evidence="2">The sequence shown here is derived from an EMBL/GenBank/DDBJ whole genome shotgun (WGS) entry which is preliminary data.</text>
</comment>
<sequence>MRKSNYSDDNIVLDEHDTTSYSIEFSDNNHYPSKNSVKPLEVLFVSSGNLKNFDLAPFIKVQGESLTEENINVTYFTIKGKGIRGYLRNIKNLKKFLKEKQFDLIHAHFTLSGWVAALSFPKHTPLVLSLMGTDALGRVKKGSIWPASWNHLTFLTYIIQPFVDAIISKSPNIDQHVWMRKNSHIIPNGVDLEKFDGLRKNYRHELGLKENQKYILFLGNPSDTNKNFNFLKEAKGQLSKDGFEIVSPYPVSHDNIVKYLSSVDMVVMCSQQEGSPNVVKEALASNCKGVFTNVGDVEYVIGNTPGYAITDFTQQELVKKIHEVDLIASCHGRQRLIKLGLDTKNIALRIKDIYTSLLTNKTA</sequence>
<keyword evidence="3" id="KW-1185">Reference proteome</keyword>
<dbReference type="EMBL" id="BMWX01000001">
    <property type="protein sequence ID" value="GGZ14932.1"/>
    <property type="molecule type" value="Genomic_DNA"/>
</dbReference>
<dbReference type="PANTHER" id="PTHR45947:SF3">
    <property type="entry name" value="SULFOQUINOVOSYL TRANSFERASE SQD2"/>
    <property type="match status" value="1"/>
</dbReference>
<dbReference type="InterPro" id="IPR028098">
    <property type="entry name" value="Glyco_trans_4-like_N"/>
</dbReference>
<evidence type="ECO:0000313" key="3">
    <source>
        <dbReference type="Proteomes" id="UP000619457"/>
    </source>
</evidence>
<dbReference type="AlphaFoldDB" id="A0A918PML4"/>
<reference evidence="2" key="1">
    <citation type="journal article" date="2014" name="Int. J. Syst. Evol. Microbiol.">
        <title>Complete genome sequence of Corynebacterium casei LMG S-19264T (=DSM 44701T), isolated from a smear-ripened cheese.</title>
        <authorList>
            <consortium name="US DOE Joint Genome Institute (JGI-PGF)"/>
            <person name="Walter F."/>
            <person name="Albersmeier A."/>
            <person name="Kalinowski J."/>
            <person name="Ruckert C."/>
        </authorList>
    </citation>
    <scope>NUCLEOTIDE SEQUENCE</scope>
    <source>
        <strain evidence="2">KCTC 12368</strain>
    </source>
</reference>
<dbReference type="SUPFAM" id="SSF53756">
    <property type="entry name" value="UDP-Glycosyltransferase/glycogen phosphorylase"/>
    <property type="match status" value="1"/>
</dbReference>
<keyword evidence="2" id="KW-0808">Transferase</keyword>
<proteinExistence type="predicted"/>
<dbReference type="Pfam" id="PF13692">
    <property type="entry name" value="Glyco_trans_1_4"/>
    <property type="match status" value="1"/>
</dbReference>
<organism evidence="2 3">
    <name type="scientific">Echinicola pacifica</name>
    <dbReference type="NCBI Taxonomy" id="346377"/>
    <lineage>
        <taxon>Bacteria</taxon>
        <taxon>Pseudomonadati</taxon>
        <taxon>Bacteroidota</taxon>
        <taxon>Cytophagia</taxon>
        <taxon>Cytophagales</taxon>
        <taxon>Cyclobacteriaceae</taxon>
        <taxon>Echinicola</taxon>
    </lineage>
</organism>
<accession>A0A918PML4</accession>
<dbReference type="CDD" id="cd03801">
    <property type="entry name" value="GT4_PimA-like"/>
    <property type="match status" value="1"/>
</dbReference>
<reference evidence="2" key="2">
    <citation type="submission" date="2020-09" db="EMBL/GenBank/DDBJ databases">
        <authorList>
            <person name="Sun Q."/>
            <person name="Kim S."/>
        </authorList>
    </citation>
    <scope>NUCLEOTIDE SEQUENCE</scope>
    <source>
        <strain evidence="2">KCTC 12368</strain>
    </source>
</reference>
<dbReference type="PANTHER" id="PTHR45947">
    <property type="entry name" value="SULFOQUINOVOSYL TRANSFERASE SQD2"/>
    <property type="match status" value="1"/>
</dbReference>
<dbReference type="GO" id="GO:0016757">
    <property type="term" value="F:glycosyltransferase activity"/>
    <property type="evidence" value="ECO:0007669"/>
    <property type="project" value="TreeGrafter"/>
</dbReference>
<evidence type="ECO:0000259" key="1">
    <source>
        <dbReference type="Pfam" id="PF13439"/>
    </source>
</evidence>
<dbReference type="RefSeq" id="WP_018474392.1">
    <property type="nucleotide sequence ID" value="NZ_BMWX01000001.1"/>
</dbReference>